<feature type="transmembrane region" description="Helical" evidence="1">
    <location>
        <begin position="126"/>
        <end position="149"/>
    </location>
</feature>
<feature type="transmembrane region" description="Helical" evidence="1">
    <location>
        <begin position="176"/>
        <end position="198"/>
    </location>
</feature>
<keyword evidence="1" id="KW-0472">Membrane</keyword>
<evidence type="ECO:0000259" key="2">
    <source>
        <dbReference type="Pfam" id="PF10277"/>
    </source>
</evidence>
<dbReference type="PROSITE" id="PS51257">
    <property type="entry name" value="PROKAR_LIPOPROTEIN"/>
    <property type="match status" value="1"/>
</dbReference>
<keyword evidence="4" id="KW-1185">Reference proteome</keyword>
<feature type="transmembrane region" description="Helical" evidence="1">
    <location>
        <begin position="12"/>
        <end position="34"/>
    </location>
</feature>
<evidence type="ECO:0000313" key="4">
    <source>
        <dbReference type="Proteomes" id="UP001189429"/>
    </source>
</evidence>
<name>A0ABN9UT85_9DINO</name>
<dbReference type="Pfam" id="PF10277">
    <property type="entry name" value="Frag1"/>
    <property type="match status" value="1"/>
</dbReference>
<dbReference type="Proteomes" id="UP001189429">
    <property type="component" value="Unassembled WGS sequence"/>
</dbReference>
<feature type="transmembrane region" description="Helical" evidence="1">
    <location>
        <begin position="99"/>
        <end position="120"/>
    </location>
</feature>
<dbReference type="EMBL" id="CAUYUJ010016243">
    <property type="protein sequence ID" value="CAK0863266.1"/>
    <property type="molecule type" value="Genomic_DNA"/>
</dbReference>
<dbReference type="InterPro" id="IPR019402">
    <property type="entry name" value="CWH43_N"/>
</dbReference>
<evidence type="ECO:0000313" key="3">
    <source>
        <dbReference type="EMBL" id="CAK0863266.1"/>
    </source>
</evidence>
<proteinExistence type="predicted"/>
<feature type="domain" description="CWH43-like N-terminal" evidence="2">
    <location>
        <begin position="13"/>
        <end position="263"/>
    </location>
</feature>
<keyword evidence="1" id="KW-1133">Transmembrane helix</keyword>
<feature type="transmembrane region" description="Helical" evidence="1">
    <location>
        <begin position="58"/>
        <end position="79"/>
    </location>
</feature>
<gene>
    <name evidence="3" type="ORF">PCOR1329_LOCUS51462</name>
</gene>
<evidence type="ECO:0000256" key="1">
    <source>
        <dbReference type="SAM" id="Phobius"/>
    </source>
</evidence>
<protein>
    <recommendedName>
        <fullName evidence="2">CWH43-like N-terminal domain-containing protein</fullName>
    </recommendedName>
</protein>
<feature type="transmembrane region" description="Helical" evidence="1">
    <location>
        <begin position="244"/>
        <end position="261"/>
    </location>
</feature>
<sequence>MRWLSVPSQSTAMLFMWLAVGTMAATFGACYGLWLSRGCIAFMPFISDLGLHGSMKTVFTLGLLACGVFMLCVLPHIVVARQSLLSILLLHRHWHNVNIMIGVAGAATALGVGALGFFPWDKRLDVHLVCADVIFGGGLVWAVGSWVLARRFASASCGKYARHTWDSCRRRRQLQLPVAVASICVLVVANLCFVGAYLSDPAVFTTLGLRRTLELANANFGGYCSGNVGWHGMAWVNMVALSEWVYVALLAIGVVLGAADFEAHVALQQDIDAVLPTSTEDEGSKWWHFL</sequence>
<reference evidence="3" key="1">
    <citation type="submission" date="2023-10" db="EMBL/GenBank/DDBJ databases">
        <authorList>
            <person name="Chen Y."/>
            <person name="Shah S."/>
            <person name="Dougan E. K."/>
            <person name="Thang M."/>
            <person name="Chan C."/>
        </authorList>
    </citation>
    <scope>NUCLEOTIDE SEQUENCE [LARGE SCALE GENOMIC DNA]</scope>
</reference>
<comment type="caution">
    <text evidence="3">The sequence shown here is derived from an EMBL/GenBank/DDBJ whole genome shotgun (WGS) entry which is preliminary data.</text>
</comment>
<organism evidence="3 4">
    <name type="scientific">Prorocentrum cordatum</name>
    <dbReference type="NCBI Taxonomy" id="2364126"/>
    <lineage>
        <taxon>Eukaryota</taxon>
        <taxon>Sar</taxon>
        <taxon>Alveolata</taxon>
        <taxon>Dinophyceae</taxon>
        <taxon>Prorocentrales</taxon>
        <taxon>Prorocentraceae</taxon>
        <taxon>Prorocentrum</taxon>
    </lineage>
</organism>
<keyword evidence="1" id="KW-0812">Transmembrane</keyword>
<accession>A0ABN9UT85</accession>